<accession>C5LDF8</accession>
<dbReference type="RefSeq" id="XP_002773474.1">
    <property type="nucleotide sequence ID" value="XM_002773428.1"/>
</dbReference>
<gene>
    <name evidence="2" type="ORF">Pmar_PMAR027930</name>
</gene>
<proteinExistence type="predicted"/>
<keyword evidence="1" id="KW-1133">Transmembrane helix</keyword>
<evidence type="ECO:0000313" key="3">
    <source>
        <dbReference type="Proteomes" id="UP000007800"/>
    </source>
</evidence>
<feature type="transmembrane region" description="Helical" evidence="1">
    <location>
        <begin position="117"/>
        <end position="137"/>
    </location>
</feature>
<dbReference type="AlphaFoldDB" id="C5LDF8"/>
<reference evidence="2 3" key="1">
    <citation type="submission" date="2008-07" db="EMBL/GenBank/DDBJ databases">
        <authorList>
            <person name="El-Sayed N."/>
            <person name="Caler E."/>
            <person name="Inman J."/>
            <person name="Amedeo P."/>
            <person name="Hass B."/>
            <person name="Wortman J."/>
        </authorList>
    </citation>
    <scope>NUCLEOTIDE SEQUENCE [LARGE SCALE GENOMIC DNA]</scope>
    <source>
        <strain evidence="3">ATCC 50983 / TXsc</strain>
    </source>
</reference>
<keyword evidence="3" id="KW-1185">Reference proteome</keyword>
<name>C5LDF8_PERM5</name>
<feature type="transmembrane region" description="Helical" evidence="1">
    <location>
        <begin position="78"/>
        <end position="97"/>
    </location>
</feature>
<dbReference type="GeneID" id="9050856"/>
<dbReference type="InParanoid" id="C5LDF8"/>
<evidence type="ECO:0000313" key="2">
    <source>
        <dbReference type="EMBL" id="EER05290.1"/>
    </source>
</evidence>
<keyword evidence="1" id="KW-0812">Transmembrane</keyword>
<dbReference type="Proteomes" id="UP000007800">
    <property type="component" value="Unassembled WGS sequence"/>
</dbReference>
<sequence length="238" mass="26753">MSRPSNPFAQGFRRVDLEGGAQSVVSTVVAWKAQATQMSMTMDIIFFTAACCVVVASVISTIEVNISTNTTPSRIPRQVFLTEIAPFDLVDCVYLLLFGTKMMLLDAPVRFKGIVEVQAFIIKYFAFLTRFTVMGVMKSRKLDRVRLFTSAHYVQPPQVRQQIRRQNANTEQMFNSYARSNYQEGMTADEFNLLSQVAGISFRNDELTFVLNALCNDGRLGISQRDFCGWINGPAVLL</sequence>
<keyword evidence="1" id="KW-0472">Membrane</keyword>
<dbReference type="EMBL" id="GG680969">
    <property type="protein sequence ID" value="EER05290.1"/>
    <property type="molecule type" value="Genomic_DNA"/>
</dbReference>
<dbReference type="OrthoDB" id="423534at2759"/>
<protein>
    <submittedName>
        <fullName evidence="2">Uncharacterized protein</fullName>
    </submittedName>
</protein>
<feature type="transmembrane region" description="Helical" evidence="1">
    <location>
        <begin position="44"/>
        <end position="66"/>
    </location>
</feature>
<evidence type="ECO:0000256" key="1">
    <source>
        <dbReference type="SAM" id="Phobius"/>
    </source>
</evidence>
<organism evidence="3">
    <name type="scientific">Perkinsus marinus (strain ATCC 50983 / TXsc)</name>
    <dbReference type="NCBI Taxonomy" id="423536"/>
    <lineage>
        <taxon>Eukaryota</taxon>
        <taxon>Sar</taxon>
        <taxon>Alveolata</taxon>
        <taxon>Perkinsozoa</taxon>
        <taxon>Perkinsea</taxon>
        <taxon>Perkinsida</taxon>
        <taxon>Perkinsidae</taxon>
        <taxon>Perkinsus</taxon>
    </lineage>
</organism>